<dbReference type="EMBL" id="JABULH010000012">
    <property type="protein sequence ID" value="NTS66677.1"/>
    <property type="molecule type" value="Genomic_DNA"/>
</dbReference>
<dbReference type="InterPro" id="IPR011990">
    <property type="entry name" value="TPR-like_helical_dom_sf"/>
</dbReference>
<protein>
    <recommendedName>
        <fullName evidence="3">Tetratricopeptide repeat protein</fullName>
    </recommendedName>
</protein>
<sequence>MLAALTQVAAPQPTKADDIIVIGNRAEKELAACLARNCPPAEEVEKSLQASVEQFGAARYDDAQQTLQRAIGRNRRYAAQLPGPVSSLYATLATVAEHQGREDLWRSAARENVSLLRQYVGETRPETLQQELAFADTITGLQNFQLASGMYRWIQEKAAGSGQRELAAMSAFRRAWLAMLEERDDQAVRLADQAVAIAGPDDKITPQLGQILRARIAIRRGDKDAVDQLASTLRQSATTTPRMLWQPKLEDLNLSSDLGFFNTNVRLKGSDLMYADVGYWVRPDGRTSGVEILRTSGLGQWSGAITRQVSGRRYIPLDLPASSQGIYRIDRFTVRAAFDVPTGTRIAQRMGRMEVHIIDLTDTDAMSAAARERESEAAAAKAATPTT</sequence>
<dbReference type="Proteomes" id="UP000621447">
    <property type="component" value="Unassembled WGS sequence"/>
</dbReference>
<comment type="caution">
    <text evidence="1">The sequence shown here is derived from an EMBL/GenBank/DDBJ whole genome shotgun (WGS) entry which is preliminary data.</text>
</comment>
<dbReference type="SUPFAM" id="SSF48452">
    <property type="entry name" value="TPR-like"/>
    <property type="match status" value="1"/>
</dbReference>
<gene>
    <name evidence="1" type="ORF">HRV97_16125</name>
</gene>
<reference evidence="1 2" key="1">
    <citation type="submission" date="2020-06" db="EMBL/GenBank/DDBJ databases">
        <title>Sphingomonas hominis sp. nov., a member of the Sphingomonas, isolated from the hair of a 22-year-old girl.</title>
        <authorList>
            <person name="Zhang D.-F."/>
            <person name="Cui X.-W."/>
        </authorList>
    </citation>
    <scope>NUCLEOTIDE SEQUENCE [LARGE SCALE GENOMIC DNA]</scope>
    <source>
        <strain evidence="1 2">HHU CXW</strain>
    </source>
</reference>
<keyword evidence="2" id="KW-1185">Reference proteome</keyword>
<organism evidence="1 2">
    <name type="scientific">Sphingomonas hominis</name>
    <dbReference type="NCBI Taxonomy" id="2741495"/>
    <lineage>
        <taxon>Bacteria</taxon>
        <taxon>Pseudomonadati</taxon>
        <taxon>Pseudomonadota</taxon>
        <taxon>Alphaproteobacteria</taxon>
        <taxon>Sphingomonadales</taxon>
        <taxon>Sphingomonadaceae</taxon>
        <taxon>Sphingomonas</taxon>
    </lineage>
</organism>
<evidence type="ECO:0000313" key="2">
    <source>
        <dbReference type="Proteomes" id="UP000621447"/>
    </source>
</evidence>
<evidence type="ECO:0000313" key="1">
    <source>
        <dbReference type="EMBL" id="NTS66677.1"/>
    </source>
</evidence>
<dbReference type="Gene3D" id="1.25.40.10">
    <property type="entry name" value="Tetratricopeptide repeat domain"/>
    <property type="match status" value="1"/>
</dbReference>
<dbReference type="RefSeq" id="WP_174195165.1">
    <property type="nucleotide sequence ID" value="NZ_JABULH010000012.1"/>
</dbReference>
<evidence type="ECO:0008006" key="3">
    <source>
        <dbReference type="Google" id="ProtNLM"/>
    </source>
</evidence>
<proteinExistence type="predicted"/>
<accession>A0ABX2JQF4</accession>
<name>A0ABX2JQF4_9SPHN</name>